<dbReference type="PANTHER" id="PTHR33360">
    <property type="entry name" value="TRANSPOSASE FOR INSERTION SEQUENCE ELEMENT IS200"/>
    <property type="match status" value="1"/>
</dbReference>
<dbReference type="Pfam" id="PF01797">
    <property type="entry name" value="Y1_Tnp"/>
    <property type="match status" value="1"/>
</dbReference>
<dbReference type="AlphaFoldDB" id="A0A5B8SW74"/>
<proteinExistence type="predicted"/>
<dbReference type="SMART" id="SM01321">
    <property type="entry name" value="Y1_Tnp"/>
    <property type="match status" value="1"/>
</dbReference>
<evidence type="ECO:0000313" key="2">
    <source>
        <dbReference type="EMBL" id="QEA40671.1"/>
    </source>
</evidence>
<dbReference type="GO" id="GO:0004803">
    <property type="term" value="F:transposase activity"/>
    <property type="evidence" value="ECO:0007669"/>
    <property type="project" value="InterPro"/>
</dbReference>
<feature type="domain" description="Transposase IS200-like" evidence="1">
    <location>
        <begin position="13"/>
        <end position="133"/>
    </location>
</feature>
<dbReference type="PANTHER" id="PTHR33360:SF2">
    <property type="entry name" value="TRANSPOSASE FOR INSERTION SEQUENCE ELEMENT IS200"/>
    <property type="match status" value="1"/>
</dbReference>
<organism evidence="2 3">
    <name type="scientific">Pistricoccus aurantiacus</name>
    <dbReference type="NCBI Taxonomy" id="1883414"/>
    <lineage>
        <taxon>Bacteria</taxon>
        <taxon>Pseudomonadati</taxon>
        <taxon>Pseudomonadota</taxon>
        <taxon>Gammaproteobacteria</taxon>
        <taxon>Oceanospirillales</taxon>
        <taxon>Halomonadaceae</taxon>
        <taxon>Pistricoccus</taxon>
    </lineage>
</organism>
<keyword evidence="3" id="KW-1185">Reference proteome</keyword>
<dbReference type="NCBIfam" id="NF033573">
    <property type="entry name" value="transpos_IS200"/>
    <property type="match status" value="1"/>
</dbReference>
<dbReference type="Gene3D" id="3.30.70.1290">
    <property type="entry name" value="Transposase IS200-like"/>
    <property type="match status" value="1"/>
</dbReference>
<accession>A0A5B8SW74</accession>
<dbReference type="KEGG" id="paur:FGL86_17380"/>
<dbReference type="EMBL" id="CP042382">
    <property type="protein sequence ID" value="QEA40671.1"/>
    <property type="molecule type" value="Genomic_DNA"/>
</dbReference>
<sequence>MTKTTLKAQNHCVYSIKYHLVMVTKYRRNVINAAILERLTGLISERIMAWEGELIEINGEPDHVHILFELPPKFAVSDFVNALKTGTSRRIRKEFSTHLRPFYGKPVFWSRSYCVVTCEGAPLSVIKQYIDNQRGA</sequence>
<dbReference type="SUPFAM" id="SSF143422">
    <property type="entry name" value="Transposase IS200-like"/>
    <property type="match status" value="1"/>
</dbReference>
<dbReference type="InterPro" id="IPR002686">
    <property type="entry name" value="Transposase_17"/>
</dbReference>
<gene>
    <name evidence="2" type="primary">tnpA</name>
    <name evidence="2" type="ORF">FGL86_17380</name>
</gene>
<dbReference type="GO" id="GO:0003677">
    <property type="term" value="F:DNA binding"/>
    <property type="evidence" value="ECO:0007669"/>
    <property type="project" value="InterPro"/>
</dbReference>
<dbReference type="InterPro" id="IPR036515">
    <property type="entry name" value="Transposase_17_sf"/>
</dbReference>
<evidence type="ECO:0000313" key="3">
    <source>
        <dbReference type="Proteomes" id="UP000321272"/>
    </source>
</evidence>
<dbReference type="OrthoDB" id="9798161at2"/>
<dbReference type="Proteomes" id="UP000321272">
    <property type="component" value="Chromosome"/>
</dbReference>
<evidence type="ECO:0000259" key="1">
    <source>
        <dbReference type="SMART" id="SM01321"/>
    </source>
</evidence>
<dbReference type="GO" id="GO:0006313">
    <property type="term" value="P:DNA transposition"/>
    <property type="evidence" value="ECO:0007669"/>
    <property type="project" value="InterPro"/>
</dbReference>
<reference evidence="2 3" key="1">
    <citation type="submission" date="2019-06" db="EMBL/GenBank/DDBJ databases">
        <title>Genome analyses of bacteria isolated from kimchi.</title>
        <authorList>
            <person name="Lee S."/>
            <person name="Ahn S."/>
            <person name="Roh S."/>
        </authorList>
    </citation>
    <scope>NUCLEOTIDE SEQUENCE [LARGE SCALE GENOMIC DNA]</scope>
    <source>
        <strain evidence="2 3">CBA4606</strain>
    </source>
</reference>
<protein>
    <submittedName>
        <fullName evidence="2">IS200/IS605 family transposase</fullName>
    </submittedName>
</protein>
<name>A0A5B8SW74_9GAMM</name>